<accession>A0A7I9UYN3</accession>
<evidence type="ECO:0000313" key="3">
    <source>
        <dbReference type="EMBL" id="GED98063.1"/>
    </source>
</evidence>
<evidence type="ECO:0000313" key="4">
    <source>
        <dbReference type="Proteomes" id="UP000444980"/>
    </source>
</evidence>
<dbReference type="Proteomes" id="UP000444980">
    <property type="component" value="Unassembled WGS sequence"/>
</dbReference>
<dbReference type="RefSeq" id="WP_186343339.1">
    <property type="nucleotide sequence ID" value="NZ_BJOU01000001.1"/>
</dbReference>
<feature type="region of interest" description="Disordered" evidence="1">
    <location>
        <begin position="392"/>
        <end position="415"/>
    </location>
</feature>
<dbReference type="AlphaFoldDB" id="A0A7I9UYN3"/>
<proteinExistence type="predicted"/>
<organism evidence="3 4">
    <name type="scientific">Gordonia crocea</name>
    <dbReference type="NCBI Taxonomy" id="589162"/>
    <lineage>
        <taxon>Bacteria</taxon>
        <taxon>Bacillati</taxon>
        <taxon>Actinomycetota</taxon>
        <taxon>Actinomycetes</taxon>
        <taxon>Mycobacteriales</taxon>
        <taxon>Gordoniaceae</taxon>
        <taxon>Gordonia</taxon>
    </lineage>
</organism>
<gene>
    <name evidence="3" type="ORF">nbrc107697_21020</name>
</gene>
<evidence type="ECO:0000259" key="2">
    <source>
        <dbReference type="Pfam" id="PF04230"/>
    </source>
</evidence>
<dbReference type="InterPro" id="IPR007345">
    <property type="entry name" value="Polysacch_pyruvyl_Trfase"/>
</dbReference>
<sequence length="430" mass="46162">MTSPSVTTRIARAVRPEEVVYLVAPSGYPNYGDELIARIWLSHLRRVRPRATVVLDCHTPGQAALLLRDANPRAVFTDTLWRLAEHGRAVAADEQTDEKVDPQRPWEWVARAAAELGVAPRLGEGVDLLRRASSIHLVGGGYLNRQWSHHTGIVTAMAAVGTATGAGVYATGHGLLPLLPQDEWAAVVEALRGFDVFDVRDAASLAALDGVALAGGGSPCQTGDDVWLDLPSRGWGDRLVEQVRKRRGGAVLPDDGVVVCIQSDLVDDFAFAGSTGIDALAEFTAATLDHWRVPAERVTVLEAIPGHDYAVVKRLGDRLAGARVVPFLSVWRDGLPIGQGQTWLTTRFHPHLIAAAAGDSGAAIVAKPDYYGAKHQSLVDAGSRWTVVTDATVPERPTGGGFSPDARDRNSAAKVGLAERLYPPRRLARR</sequence>
<comment type="caution">
    <text evidence="3">The sequence shown here is derived from an EMBL/GenBank/DDBJ whole genome shotgun (WGS) entry which is preliminary data.</text>
</comment>
<evidence type="ECO:0000256" key="1">
    <source>
        <dbReference type="SAM" id="MobiDB-lite"/>
    </source>
</evidence>
<keyword evidence="4" id="KW-1185">Reference proteome</keyword>
<protein>
    <recommendedName>
        <fullName evidence="2">Polysaccharide pyruvyl transferase domain-containing protein</fullName>
    </recommendedName>
</protein>
<feature type="domain" description="Polysaccharide pyruvyl transferase" evidence="2">
    <location>
        <begin position="30"/>
        <end position="358"/>
    </location>
</feature>
<reference evidence="4" key="1">
    <citation type="submission" date="2019-06" db="EMBL/GenBank/DDBJ databases">
        <title>Gordonia isolated from sludge of a wastewater treatment plant.</title>
        <authorList>
            <person name="Tamura T."/>
            <person name="Aoyama K."/>
            <person name="Kang Y."/>
            <person name="Saito S."/>
            <person name="Akiyama N."/>
            <person name="Yazawa K."/>
            <person name="Gonoi T."/>
            <person name="Mikami Y."/>
        </authorList>
    </citation>
    <scope>NUCLEOTIDE SEQUENCE [LARGE SCALE GENOMIC DNA]</scope>
    <source>
        <strain evidence="4">NBRC 107697</strain>
    </source>
</reference>
<dbReference type="EMBL" id="BJOU01000001">
    <property type="protein sequence ID" value="GED98063.1"/>
    <property type="molecule type" value="Genomic_DNA"/>
</dbReference>
<dbReference type="Pfam" id="PF04230">
    <property type="entry name" value="PS_pyruv_trans"/>
    <property type="match status" value="1"/>
</dbReference>
<name>A0A7I9UYN3_9ACTN</name>